<dbReference type="GO" id="GO:0004030">
    <property type="term" value="F:aldehyde dehydrogenase [NAD(P)+] activity"/>
    <property type="evidence" value="ECO:0007669"/>
    <property type="project" value="UniProtKB-ARBA"/>
</dbReference>
<evidence type="ECO:0000256" key="3">
    <source>
        <dbReference type="RuleBase" id="RU003345"/>
    </source>
</evidence>
<dbReference type="PANTHER" id="PTHR11699">
    <property type="entry name" value="ALDEHYDE DEHYDROGENASE-RELATED"/>
    <property type="match status" value="1"/>
</dbReference>
<keyword evidence="1 3" id="KW-0560">Oxidoreductase</keyword>
<evidence type="ECO:0000256" key="1">
    <source>
        <dbReference type="ARBA" id="ARBA00023002"/>
    </source>
</evidence>
<name>A0A5C0B4N5_9BURK</name>
<dbReference type="InterPro" id="IPR029510">
    <property type="entry name" value="Ald_DH_CS_GLU"/>
</dbReference>
<organism evidence="5 6">
    <name type="scientific">Pigmentiphaga aceris</name>
    <dbReference type="NCBI Taxonomy" id="1940612"/>
    <lineage>
        <taxon>Bacteria</taxon>
        <taxon>Pseudomonadati</taxon>
        <taxon>Pseudomonadota</taxon>
        <taxon>Betaproteobacteria</taxon>
        <taxon>Burkholderiales</taxon>
        <taxon>Alcaligenaceae</taxon>
        <taxon>Pigmentiphaga</taxon>
    </lineage>
</organism>
<evidence type="ECO:0000259" key="4">
    <source>
        <dbReference type="Pfam" id="PF00171"/>
    </source>
</evidence>
<sequence length="491" mass="52415">MEAMNFEPENIRFSTGHFIGGRVIGGGAMIDVLRPSDGQIMGGIPDGTDAVVDHAVTNAHEAWKTSGWGTCSPRDRARVLHRWADLLDAHVGELAQLEALGSTRPVKDAHGFDLPFTSECIRFFAECADKFGGDAVPTKSDSLGLVLSEPYGVVGAIAPWNFPLSMASWKCGPALAAGNAIVLKPSELTPFSVIRFAELAVEAGLPPGLFNIVQGRGSEAGAALVRHPLIRKISFTGSTMTGAAIMSESARHGTKPVTLELGGKSPQLVYDDAGDIAAVASRIVKGFTSNAGQACVSGTRLIVQRGIAERLVNEIVAQVSHFKPGATWREATNFAPLINERQANKVHASVRLSVEQGATALCGGDFFQTDVGGYFYRPTLLADVNGGMEAVREEIFGPVLTVQTFDEEEEGLLLADHPTYGLAAGVHTQDIGRALRATRRIQAGTVWINRFGRTWDFILPTGGFKGSGLGKDLGRQAFEANLRYKSVLVDF</sequence>
<gene>
    <name evidence="5" type="ORF">FXN63_22030</name>
</gene>
<evidence type="ECO:0000313" key="6">
    <source>
        <dbReference type="Proteomes" id="UP000325161"/>
    </source>
</evidence>
<dbReference type="InterPro" id="IPR015590">
    <property type="entry name" value="Aldehyde_DH_dom"/>
</dbReference>
<dbReference type="Pfam" id="PF00171">
    <property type="entry name" value="Aldedh"/>
    <property type="match status" value="1"/>
</dbReference>
<keyword evidence="6" id="KW-1185">Reference proteome</keyword>
<comment type="similarity">
    <text evidence="3">Belongs to the aldehyde dehydrogenase family.</text>
</comment>
<dbReference type="KEGG" id="pacr:FXN63_22030"/>
<dbReference type="AlphaFoldDB" id="A0A5C0B4N5"/>
<protein>
    <submittedName>
        <fullName evidence="5">Aldehyde dehydrogenase</fullName>
    </submittedName>
</protein>
<dbReference type="InterPro" id="IPR016161">
    <property type="entry name" value="Ald_DH/histidinol_DH"/>
</dbReference>
<feature type="domain" description="Aldehyde dehydrogenase" evidence="4">
    <location>
        <begin position="29"/>
        <end position="487"/>
    </location>
</feature>
<dbReference type="InterPro" id="IPR016163">
    <property type="entry name" value="Ald_DH_C"/>
</dbReference>
<accession>A0A5C0B4N5</accession>
<dbReference type="EMBL" id="CP043046">
    <property type="protein sequence ID" value="QEI08220.1"/>
    <property type="molecule type" value="Genomic_DNA"/>
</dbReference>
<reference evidence="5 6" key="1">
    <citation type="submission" date="2019-08" db="EMBL/GenBank/DDBJ databases">
        <title>Amphibian skin-associated Pigmentiphaga: genome sequence and occurrence across geography and hosts.</title>
        <authorList>
            <person name="Bletz M.C."/>
            <person name="Bunk B."/>
            <person name="Sproeer C."/>
            <person name="Biwer P."/>
            <person name="Reiter S."/>
            <person name="Rabemananjara F.C.E."/>
            <person name="Schulz S."/>
            <person name="Overmann J."/>
            <person name="Vences M."/>
        </authorList>
    </citation>
    <scope>NUCLEOTIDE SEQUENCE [LARGE SCALE GENOMIC DNA]</scope>
    <source>
        <strain evidence="5 6">Mada1488</strain>
    </source>
</reference>
<evidence type="ECO:0000313" key="5">
    <source>
        <dbReference type="EMBL" id="QEI08220.1"/>
    </source>
</evidence>
<proteinExistence type="inferred from homology"/>
<dbReference type="PROSITE" id="PS00687">
    <property type="entry name" value="ALDEHYDE_DEHYDR_GLU"/>
    <property type="match status" value="1"/>
</dbReference>
<dbReference type="InterPro" id="IPR016162">
    <property type="entry name" value="Ald_DH_N"/>
</dbReference>
<dbReference type="SUPFAM" id="SSF53720">
    <property type="entry name" value="ALDH-like"/>
    <property type="match status" value="1"/>
</dbReference>
<dbReference type="Gene3D" id="3.40.309.10">
    <property type="entry name" value="Aldehyde Dehydrogenase, Chain A, domain 2"/>
    <property type="match status" value="1"/>
</dbReference>
<dbReference type="Gene3D" id="3.40.605.10">
    <property type="entry name" value="Aldehyde Dehydrogenase, Chain A, domain 1"/>
    <property type="match status" value="1"/>
</dbReference>
<dbReference type="FunFam" id="3.40.605.10:FF:000001">
    <property type="entry name" value="Aldehyde dehydrogenase 1"/>
    <property type="match status" value="1"/>
</dbReference>
<dbReference type="OrthoDB" id="6187633at2"/>
<feature type="active site" evidence="2">
    <location>
        <position position="260"/>
    </location>
</feature>
<evidence type="ECO:0000256" key="2">
    <source>
        <dbReference type="PROSITE-ProRule" id="PRU10007"/>
    </source>
</evidence>
<dbReference type="Proteomes" id="UP000325161">
    <property type="component" value="Chromosome"/>
</dbReference>